<evidence type="ECO:0000256" key="1">
    <source>
        <dbReference type="SAM" id="MobiDB-lite"/>
    </source>
</evidence>
<evidence type="ECO:0000313" key="3">
    <source>
        <dbReference type="Proteomes" id="UP000238413"/>
    </source>
</evidence>
<feature type="region of interest" description="Disordered" evidence="1">
    <location>
        <begin position="36"/>
        <end position="82"/>
    </location>
</feature>
<protein>
    <submittedName>
        <fullName evidence="2">Uncharacterized protein</fullName>
    </submittedName>
</protein>
<sequence>MAETETIYVLGEGGGVHAMDVPLPEPIQDRLTRGLLRRVNKDGSPYQGTATGEDTRAGAKDGDDPAHPPSPDGRPAQSAPKSEWIGYVVRLGKLSAEDAANYTKADLIDLAS</sequence>
<dbReference type="EMBL" id="CP026652">
    <property type="protein sequence ID" value="AVH57882.1"/>
    <property type="molecule type" value="Genomic_DNA"/>
</dbReference>
<reference evidence="2 3" key="1">
    <citation type="submission" date="2018-02" db="EMBL/GenBank/DDBJ databases">
        <title>Complete genome sequence of Streptomyces dengpaensis, the producer of angucyclines.</title>
        <authorList>
            <person name="Yumei L."/>
        </authorList>
    </citation>
    <scope>NUCLEOTIDE SEQUENCE [LARGE SCALE GENOMIC DNA]</scope>
    <source>
        <strain evidence="2 3">XZHG99</strain>
    </source>
</reference>
<accession>A0ABN5I4D6</accession>
<dbReference type="Proteomes" id="UP000238413">
    <property type="component" value="Chromosome"/>
</dbReference>
<proteinExistence type="predicted"/>
<dbReference type="RefSeq" id="WP_099506062.1">
    <property type="nucleotide sequence ID" value="NZ_CP026652.1"/>
</dbReference>
<name>A0ABN5I4D6_9ACTN</name>
<organism evidence="2 3">
    <name type="scientific">Streptomyces dengpaensis</name>
    <dbReference type="NCBI Taxonomy" id="2049881"/>
    <lineage>
        <taxon>Bacteria</taxon>
        <taxon>Bacillati</taxon>
        <taxon>Actinomycetota</taxon>
        <taxon>Actinomycetes</taxon>
        <taxon>Kitasatosporales</taxon>
        <taxon>Streptomycetaceae</taxon>
        <taxon>Streptomyces</taxon>
    </lineage>
</organism>
<gene>
    <name evidence="2" type="ORF">C4B68_21320</name>
</gene>
<evidence type="ECO:0000313" key="2">
    <source>
        <dbReference type="EMBL" id="AVH57882.1"/>
    </source>
</evidence>
<keyword evidence="3" id="KW-1185">Reference proteome</keyword>
<feature type="compositionally biased region" description="Basic and acidic residues" evidence="1">
    <location>
        <begin position="53"/>
        <end position="66"/>
    </location>
</feature>